<dbReference type="SMART" id="SM00287">
    <property type="entry name" value="SH3b"/>
    <property type="match status" value="2"/>
</dbReference>
<comment type="caution">
    <text evidence="4">The sequence shown here is derived from an EMBL/GenBank/DDBJ whole genome shotgun (WGS) entry which is preliminary data.</text>
</comment>
<evidence type="ECO:0000313" key="5">
    <source>
        <dbReference type="Proteomes" id="UP000680304"/>
    </source>
</evidence>
<dbReference type="InterPro" id="IPR003646">
    <property type="entry name" value="SH3-like_bac-type"/>
</dbReference>
<dbReference type="PANTHER" id="PTHR34408">
    <property type="entry name" value="FAMILY PROTEIN, PUTATIVE-RELATED"/>
    <property type="match status" value="1"/>
</dbReference>
<sequence length="306" mass="33181">MRKTYWVAAILCIVLIVPTFRIAEASVAGAYIVNADNLNVRSEPSKNADVIGKLNRGERVEVTKESYGWYRIDAGSVEGWVAGYYLKKASGDKGGKASPAAIRKADHNLEQQGTVTADSLRVREGPGTSHPVIAGLKQGDKLTVLKADNGWLNIRVGGTTGWVSQTYVEMGGAAPAVQTSPVSRSSGKLQGKLIVIDPGHGGDDPGMIGTTLETIEKELNLKTAKLLRDELVARGAKVIMTRTKDGSNPKLSERVDISERNAADAFISIHYNSSQKIHRVRWLSITRIRTSCWPARSQDGWRTASD</sequence>
<evidence type="ECO:0000256" key="1">
    <source>
        <dbReference type="ARBA" id="ARBA00022801"/>
    </source>
</evidence>
<dbReference type="Gene3D" id="3.40.630.40">
    <property type="entry name" value="Zn-dependent exopeptidases"/>
    <property type="match status" value="1"/>
</dbReference>
<dbReference type="Pfam" id="PF08239">
    <property type="entry name" value="SH3_3"/>
    <property type="match status" value="2"/>
</dbReference>
<evidence type="ECO:0000256" key="2">
    <source>
        <dbReference type="ARBA" id="ARBA00023316"/>
    </source>
</evidence>
<dbReference type="SUPFAM" id="SSF53187">
    <property type="entry name" value="Zn-dependent exopeptidases"/>
    <property type="match status" value="1"/>
</dbReference>
<dbReference type="Proteomes" id="UP000680304">
    <property type="component" value="Unassembled WGS sequence"/>
</dbReference>
<dbReference type="InterPro" id="IPR002508">
    <property type="entry name" value="MurNAc-LAA_cat"/>
</dbReference>
<dbReference type="PANTHER" id="PTHR34408:SF1">
    <property type="entry name" value="GLYCOSYL HYDROLASE FAMILY 19 DOMAIN-CONTAINING PROTEIN HI_1415"/>
    <property type="match status" value="1"/>
</dbReference>
<dbReference type="Gene3D" id="2.30.30.40">
    <property type="entry name" value="SH3 Domains"/>
    <property type="match status" value="2"/>
</dbReference>
<reference evidence="4 5" key="1">
    <citation type="submission" date="2021-04" db="EMBL/GenBank/DDBJ databases">
        <title>Draft genome sequence of Paenibacillus cisolokensis, LC2-13A.</title>
        <authorList>
            <person name="Uke A."/>
            <person name="Chhe C."/>
            <person name="Baramee S."/>
            <person name="Kosugi A."/>
        </authorList>
    </citation>
    <scope>NUCLEOTIDE SEQUENCE [LARGE SCALE GENOMIC DNA]</scope>
    <source>
        <strain evidence="4 5">LC2-13A</strain>
    </source>
</reference>
<name>A0ABQ4N3A3_9BACL</name>
<dbReference type="InterPro" id="IPR036028">
    <property type="entry name" value="SH3-like_dom_sf"/>
</dbReference>
<dbReference type="SUPFAM" id="SSF50044">
    <property type="entry name" value="SH3-domain"/>
    <property type="match status" value="1"/>
</dbReference>
<keyword evidence="1" id="KW-0378">Hydrolase</keyword>
<dbReference type="InterPro" id="IPR052354">
    <property type="entry name" value="Cell_Wall_Dynamics_Protein"/>
</dbReference>
<protein>
    <recommendedName>
        <fullName evidence="3">SH3b domain-containing protein</fullName>
    </recommendedName>
</protein>
<keyword evidence="5" id="KW-1185">Reference proteome</keyword>
<proteinExistence type="predicted"/>
<accession>A0ABQ4N3A3</accession>
<dbReference type="EMBL" id="BOVJ01000040">
    <property type="protein sequence ID" value="GIQ62647.1"/>
    <property type="molecule type" value="Genomic_DNA"/>
</dbReference>
<dbReference type="CDD" id="cd02696">
    <property type="entry name" value="MurNAc-LAA"/>
    <property type="match status" value="1"/>
</dbReference>
<organism evidence="4 5">
    <name type="scientific">Paenibacillus cisolokensis</name>
    <dbReference type="NCBI Taxonomy" id="1658519"/>
    <lineage>
        <taxon>Bacteria</taxon>
        <taxon>Bacillati</taxon>
        <taxon>Bacillota</taxon>
        <taxon>Bacilli</taxon>
        <taxon>Bacillales</taxon>
        <taxon>Paenibacillaceae</taxon>
        <taxon>Paenibacillus</taxon>
    </lineage>
</organism>
<evidence type="ECO:0000259" key="3">
    <source>
        <dbReference type="PROSITE" id="PS51781"/>
    </source>
</evidence>
<dbReference type="Pfam" id="PF01520">
    <property type="entry name" value="Amidase_3"/>
    <property type="match status" value="1"/>
</dbReference>
<evidence type="ECO:0000313" key="4">
    <source>
        <dbReference type="EMBL" id="GIQ62647.1"/>
    </source>
</evidence>
<keyword evidence="2" id="KW-0961">Cell wall biogenesis/degradation</keyword>
<feature type="domain" description="SH3b" evidence="3">
    <location>
        <begin position="110"/>
        <end position="172"/>
    </location>
</feature>
<feature type="domain" description="SH3b" evidence="3">
    <location>
        <begin position="28"/>
        <end position="90"/>
    </location>
</feature>
<dbReference type="PROSITE" id="PS51781">
    <property type="entry name" value="SH3B"/>
    <property type="match status" value="2"/>
</dbReference>
<gene>
    <name evidence="4" type="ORF">PACILC2_12150</name>
</gene>